<comment type="caution">
    <text evidence="3">The sequence shown here is derived from an EMBL/GenBank/DDBJ whole genome shotgun (WGS) entry which is preliminary data.</text>
</comment>
<gene>
    <name evidence="3" type="ORF">SDJN03_17656</name>
</gene>
<dbReference type="Pfam" id="PF18210">
    <property type="entry name" value="Knl1_RWD_C"/>
    <property type="match status" value="1"/>
</dbReference>
<evidence type="ECO:0000313" key="3">
    <source>
        <dbReference type="EMBL" id="KAG6589091.1"/>
    </source>
</evidence>
<organism evidence="3 4">
    <name type="scientific">Cucurbita argyrosperma subsp. sororia</name>
    <dbReference type="NCBI Taxonomy" id="37648"/>
    <lineage>
        <taxon>Eukaryota</taxon>
        <taxon>Viridiplantae</taxon>
        <taxon>Streptophyta</taxon>
        <taxon>Embryophyta</taxon>
        <taxon>Tracheophyta</taxon>
        <taxon>Spermatophyta</taxon>
        <taxon>Magnoliopsida</taxon>
        <taxon>eudicotyledons</taxon>
        <taxon>Gunneridae</taxon>
        <taxon>Pentapetalae</taxon>
        <taxon>rosids</taxon>
        <taxon>fabids</taxon>
        <taxon>Cucurbitales</taxon>
        <taxon>Cucurbitaceae</taxon>
        <taxon>Cucurbiteae</taxon>
        <taxon>Cucurbita</taxon>
    </lineage>
</organism>
<evidence type="ECO:0000313" key="4">
    <source>
        <dbReference type="Proteomes" id="UP000685013"/>
    </source>
</evidence>
<reference evidence="3 4" key="1">
    <citation type="journal article" date="2021" name="Hortic Res">
        <title>The domestication of Cucurbita argyrosperma as revealed by the genome of its wild relative.</title>
        <authorList>
            <person name="Barrera-Redondo J."/>
            <person name="Sanchez-de la Vega G."/>
            <person name="Aguirre-Liguori J.A."/>
            <person name="Castellanos-Morales G."/>
            <person name="Gutierrez-Guerrero Y.T."/>
            <person name="Aguirre-Dugua X."/>
            <person name="Aguirre-Planter E."/>
            <person name="Tenaillon M.I."/>
            <person name="Lira-Saade R."/>
            <person name="Eguiarte L.E."/>
        </authorList>
    </citation>
    <scope>NUCLEOTIDE SEQUENCE [LARGE SCALE GENOMIC DNA]</scope>
    <source>
        <strain evidence="3">JBR-2021</strain>
    </source>
</reference>
<dbReference type="PANTHER" id="PTHR35707:SF1">
    <property type="entry name" value="SPC7 KINETOCHORE PROTEIN DOMAIN-CONTAINING PROTEIN"/>
    <property type="match status" value="1"/>
</dbReference>
<name>A0AAV6N039_9ROSI</name>
<protein>
    <recommendedName>
        <fullName evidence="2">Knl1 C-terminal RWD domain-containing protein</fullName>
    </recommendedName>
</protein>
<feature type="compositionally biased region" description="Basic and acidic residues" evidence="1">
    <location>
        <begin position="545"/>
        <end position="562"/>
    </location>
</feature>
<evidence type="ECO:0000259" key="2">
    <source>
        <dbReference type="Pfam" id="PF18210"/>
    </source>
</evidence>
<dbReference type="InterPro" id="IPR040850">
    <property type="entry name" value="Knl1_RWD_C"/>
</dbReference>
<feature type="compositionally biased region" description="Polar residues" evidence="1">
    <location>
        <begin position="105"/>
        <end position="116"/>
    </location>
</feature>
<dbReference type="Proteomes" id="UP000685013">
    <property type="component" value="Chromosome 11"/>
</dbReference>
<feature type="region of interest" description="Disordered" evidence="1">
    <location>
        <begin position="532"/>
        <end position="596"/>
    </location>
</feature>
<feature type="region of interest" description="Disordered" evidence="1">
    <location>
        <begin position="867"/>
        <end position="890"/>
    </location>
</feature>
<feature type="region of interest" description="Disordered" evidence="1">
    <location>
        <begin position="41"/>
        <end position="120"/>
    </location>
</feature>
<feature type="region of interest" description="Disordered" evidence="1">
    <location>
        <begin position="728"/>
        <end position="800"/>
    </location>
</feature>
<feature type="compositionally biased region" description="Polar residues" evidence="1">
    <location>
        <begin position="586"/>
        <end position="596"/>
    </location>
</feature>
<feature type="non-terminal residue" evidence="3">
    <location>
        <position position="1"/>
    </location>
</feature>
<dbReference type="PANTHER" id="PTHR35707">
    <property type="entry name" value="OS06G0608100 PROTEIN"/>
    <property type="match status" value="1"/>
</dbReference>
<keyword evidence="4" id="KW-1185">Reference proteome</keyword>
<sequence>MASKEPEEAANTTEEETLAFKKKRARRVSFADVEITSVHIFNRDEDYETPPETQATPEAATPDNEVLGFFRDLVDSDDSRESSPNLDDDVLGQRKSFLRPLGSPSPRSISAGSAASNDDDNFFGPVSSSFIKSRRLSDSAASDNNHDVTMDSKSFSMHFRSLAGSDSGADIRTPTAFRLAFEDRTRTQNTMPTNPDSFMTLTMADKLISPSLQSDDVVRSKDSNAMSIVGEDPHKFDYGRLSPSLDALLTEGSRDLYDVSVDEKLSKQIETREVNQMVQQHYDEEISEGNEKENGSKEYTKHAVERTILNNGTPHKVFRSNGLLQGNLSDGGVNENFLMDERLETQKNIDYKLKDVSPLNRSLSVEWKTSFATFNSPSFAALMTPNSKLSDYRMSTGSMNLGKDLSSKQKIVSKFRLPEPSPCVSSIKEGTDRLKSRLSSYSSLVNLSGRPDRFKDLKCKYTDIPVVRLEERLSTVNENGECQSSFSIGGSVVENSKDFLRLSQSEEPKCVTEVGETPGSMALANISRLQPSQPAIEAKSPAHTWSEKKDLTPHMMKSEDRLSGSSTSHKIDALSTDLKPDDKEQNNSTIIHDTPVSSPLKSSVVRLLGATECLTSCFGELKQCDQQVKHVSDRLMLGGAADNSSSFQSKSGAVSTSPFKDSSLLDAAAYGDNLSNLQDNSETFSNLQLSSIDGNIQNSQLASPAKRSNVGVVSPQFQKAWTSGLSSLQSPFNGMPNYSPRRIISTQTSSGKKETDIVISSKSTPSPFKNKQSHNSARKRPFQSPFRDDPCEETEDDGTLMRKVLASPTSSFGGRINHDYDQASQMLVSSSRKANHNLSGSKRRNIDMIPLDGDHDDHGILTRIHQSPKLNHSGGCNSDSSLEESNQMSNGSKMIEVNKCRTLMHWTEMPINFLADMKDLLPSSIKKLNLKAIETLEDTLLHLLKIKEYELLCSEIQSQKVTENLGAMRKRAVEARSLMYKVAYQRAKLQLNRAQSLNSHIEDFQILKMNYDHLTECGSKSGQVDDRNSLSCSIDSEVRDEASCDRASTIKQEFESLDGKINTLSKYFSTYCKLKGVPISTDILESVIDHLRKRKLCRSIYQDLQMWKVDDFEKKNDRYTILLNYLNYACQRITIKDPLPSVTILTTLNDTHIEKNFPEMNACSAFAFVLNVEKTRKCNSSRHLSKETQMMSSFLHNLLDVIEEMQIAQIEISNLILIRFYSPSDEQLDLQLSFIDFQSGKKVNLDLDVSDLSRGIYPSEVLPHMVESLASTQYTLSELYNGHQTDNSVFSVFLHAAGSSTMIVKLSLVRRIKLELHHKVKATSAQASSSIIIQN</sequence>
<feature type="compositionally biased region" description="Basic and acidic residues" evidence="1">
    <location>
        <begin position="72"/>
        <end position="81"/>
    </location>
</feature>
<evidence type="ECO:0000256" key="1">
    <source>
        <dbReference type="SAM" id="MobiDB-lite"/>
    </source>
</evidence>
<proteinExistence type="predicted"/>
<feature type="compositionally biased region" description="Polar residues" evidence="1">
    <location>
        <begin position="758"/>
        <end position="775"/>
    </location>
</feature>
<accession>A0AAV6N039</accession>
<dbReference type="EMBL" id="JAGKQH010000011">
    <property type="protein sequence ID" value="KAG6589091.1"/>
    <property type="molecule type" value="Genomic_DNA"/>
</dbReference>
<feature type="domain" description="Knl1 C-terminal RWD" evidence="2">
    <location>
        <begin position="1050"/>
        <end position="1201"/>
    </location>
</feature>